<dbReference type="InterPro" id="IPR003672">
    <property type="entry name" value="CobN/Mg_chltase"/>
</dbReference>
<dbReference type="EnsemblMetazoa" id="ACOM040933-RA">
    <property type="protein sequence ID" value="ACOM040933-PA.1"/>
    <property type="gene ID" value="ACOM040933"/>
</dbReference>
<dbReference type="InterPro" id="IPR045006">
    <property type="entry name" value="CHLI-like"/>
</dbReference>
<dbReference type="InterPro" id="IPR000523">
    <property type="entry name" value="Mg_chelatse_chII-like_cat_dom"/>
</dbReference>
<protein>
    <recommendedName>
        <fullName evidence="2">AAA+ ATPase domain-containing protein</fullName>
    </recommendedName>
</protein>
<comment type="pathway">
    <text evidence="1">Porphyrin-containing compound metabolism; chlorophyll biosynthesis.</text>
</comment>
<dbReference type="Pfam" id="PF02514">
    <property type="entry name" value="CobN-Mg_chel"/>
    <property type="match status" value="1"/>
</dbReference>
<dbReference type="GO" id="GO:0005524">
    <property type="term" value="F:ATP binding"/>
    <property type="evidence" value="ECO:0007669"/>
    <property type="project" value="InterPro"/>
</dbReference>
<evidence type="ECO:0000256" key="1">
    <source>
        <dbReference type="ARBA" id="ARBA00005173"/>
    </source>
</evidence>
<name>A0A8W7Q0L0_ANOCL</name>
<dbReference type="Pfam" id="PF01078">
    <property type="entry name" value="Mg_chelatase"/>
    <property type="match status" value="1"/>
</dbReference>
<feature type="domain" description="AAA+ ATPase" evidence="2">
    <location>
        <begin position="114"/>
        <end position="291"/>
    </location>
</feature>
<proteinExistence type="predicted"/>
<dbReference type="Gene3D" id="3.40.50.300">
    <property type="entry name" value="P-loop containing nucleotide triphosphate hydrolases"/>
    <property type="match status" value="1"/>
</dbReference>
<accession>A0A8W7Q0L0</accession>
<dbReference type="PANTHER" id="PTHR32039">
    <property type="entry name" value="MAGNESIUM-CHELATASE SUBUNIT CHLI"/>
    <property type="match status" value="1"/>
</dbReference>
<dbReference type="PANTHER" id="PTHR32039:SF9">
    <property type="entry name" value="MAGNESIUM-CHELATASE SUBUNIT CHLI-2, CHLOROPLASTIC"/>
    <property type="match status" value="1"/>
</dbReference>
<dbReference type="Proteomes" id="UP000075882">
    <property type="component" value="Unassembled WGS sequence"/>
</dbReference>
<dbReference type="InterPro" id="IPR027417">
    <property type="entry name" value="P-loop_NTPase"/>
</dbReference>
<evidence type="ECO:0000259" key="2">
    <source>
        <dbReference type="SMART" id="SM00382"/>
    </source>
</evidence>
<dbReference type="AlphaFoldDB" id="A0A8W7Q0L0"/>
<dbReference type="InterPro" id="IPR003593">
    <property type="entry name" value="AAA+_ATPase"/>
</dbReference>
<sequence>LRVFRSRVANPKWIASIQQHGYEGGLELTATVDYLFGYDATAHVVDDWVYEELAARYALDPAMQQFFADSNPWALNAISERLLEAAQRQLWQQPMPETLAALQQLHLNSEAMLEARGVLIRGDKGSAKSTAAREAGGHLPPIRRVLGCAFKCDPASPLPECNCCQGEHAVAEDAAVPFVNLPLGASEDRVLGSLDFEQALKQARQAFKPGLLANAHRGLLYIDEVNLLADHLVDVLLDVAAMGVNTVQREGLSISHPARITLLGTMNQEEGELRPQLLDRFGLMVDVSAPRDAAIRSEVVRR</sequence>
<evidence type="ECO:0000313" key="3">
    <source>
        <dbReference type="EnsemblMetazoa" id="ACOM040933-PA.1"/>
    </source>
</evidence>
<dbReference type="SMART" id="SM00382">
    <property type="entry name" value="AAA"/>
    <property type="match status" value="1"/>
</dbReference>
<organism evidence="3">
    <name type="scientific">Anopheles coluzzii</name>
    <name type="common">African malaria mosquito</name>
    <dbReference type="NCBI Taxonomy" id="1518534"/>
    <lineage>
        <taxon>Eukaryota</taxon>
        <taxon>Metazoa</taxon>
        <taxon>Ecdysozoa</taxon>
        <taxon>Arthropoda</taxon>
        <taxon>Hexapoda</taxon>
        <taxon>Insecta</taxon>
        <taxon>Pterygota</taxon>
        <taxon>Neoptera</taxon>
        <taxon>Endopterygota</taxon>
        <taxon>Diptera</taxon>
        <taxon>Nematocera</taxon>
        <taxon>Culicoidea</taxon>
        <taxon>Culicidae</taxon>
        <taxon>Anophelinae</taxon>
        <taxon>Anopheles</taxon>
    </lineage>
</organism>
<reference evidence="3" key="1">
    <citation type="submission" date="2022-08" db="UniProtKB">
        <authorList>
            <consortium name="EnsemblMetazoa"/>
        </authorList>
    </citation>
    <scope>IDENTIFICATION</scope>
</reference>
<dbReference type="SUPFAM" id="SSF52540">
    <property type="entry name" value="P-loop containing nucleoside triphosphate hydrolases"/>
    <property type="match status" value="1"/>
</dbReference>